<reference evidence="2 3" key="1">
    <citation type="submission" date="2018-06" db="EMBL/GenBank/DDBJ databases">
        <title>Complete Genome Sequence of Ehrlichia minasensis Isolated From Cattle.</title>
        <authorList>
            <person name="Aguiar D.M."/>
            <person name="Araujo J.P.A.Jr."/>
            <person name="Nakazato L."/>
            <person name="Bard E."/>
            <person name="Cabezas-Cruz A."/>
        </authorList>
    </citation>
    <scope>NUCLEOTIDE SEQUENCE [LARGE SCALE GENOMIC DNA]</scope>
    <source>
        <strain evidence="2 3">B11</strain>
    </source>
</reference>
<sequence>MASSILTKNVMLGILSAYIFCTCAILANEYSKNNISLVAFVVLLSLCFIFLFASVLLCYVLDNKPVDDNERAIDFLPYKSGSFIPYKLKPRFHDISNMSLHAYNDLCHISQDLKLLVSHPSE</sequence>
<name>A0A4Q6I936_9RICK</name>
<feature type="transmembrane region" description="Helical" evidence="1">
    <location>
        <begin position="37"/>
        <end position="61"/>
    </location>
</feature>
<protein>
    <submittedName>
        <fullName evidence="2">Uncharacterized protein</fullName>
    </submittedName>
</protein>
<keyword evidence="3" id="KW-1185">Reference proteome</keyword>
<comment type="caution">
    <text evidence="2">The sequence shown here is derived from an EMBL/GenBank/DDBJ whole genome shotgun (WGS) entry which is preliminary data.</text>
</comment>
<evidence type="ECO:0000256" key="1">
    <source>
        <dbReference type="SAM" id="Phobius"/>
    </source>
</evidence>
<accession>A0A4Q6I936</accession>
<gene>
    <name evidence="2" type="ORF">DRF75_03765</name>
</gene>
<dbReference type="Proteomes" id="UP000293377">
    <property type="component" value="Unassembled WGS sequence"/>
</dbReference>
<keyword evidence="1" id="KW-1133">Transmembrane helix</keyword>
<evidence type="ECO:0000313" key="3">
    <source>
        <dbReference type="Proteomes" id="UP000293377"/>
    </source>
</evidence>
<dbReference type="RefSeq" id="WP_129992669.1">
    <property type="nucleotide sequence ID" value="NZ_QOHL01000017.1"/>
</dbReference>
<dbReference type="AlphaFoldDB" id="A0A4Q6I936"/>
<dbReference type="EMBL" id="QOHL01000017">
    <property type="protein sequence ID" value="RZB12527.1"/>
    <property type="molecule type" value="Genomic_DNA"/>
</dbReference>
<organism evidence="2 3">
    <name type="scientific">Ehrlichia minasensis</name>
    <dbReference type="NCBI Taxonomy" id="1242993"/>
    <lineage>
        <taxon>Bacteria</taxon>
        <taxon>Pseudomonadati</taxon>
        <taxon>Pseudomonadota</taxon>
        <taxon>Alphaproteobacteria</taxon>
        <taxon>Rickettsiales</taxon>
        <taxon>Anaplasmataceae</taxon>
        <taxon>Ehrlichia</taxon>
    </lineage>
</organism>
<keyword evidence="1" id="KW-0472">Membrane</keyword>
<evidence type="ECO:0000313" key="2">
    <source>
        <dbReference type="EMBL" id="RZB12527.1"/>
    </source>
</evidence>
<keyword evidence="1" id="KW-0812">Transmembrane</keyword>
<proteinExistence type="predicted"/>